<proteinExistence type="predicted"/>
<sequence length="96" mass="10424">MALASSASRNPDQSVSFHPSPCDETIFRRFASSRWCGKRFFEKNDYDAYSVNSITGKKSADCAIDTQFGGCHGKIGNCLPITQGGITHFGSTVLEP</sequence>
<evidence type="ECO:0000256" key="1">
    <source>
        <dbReference type="SAM" id="MobiDB-lite"/>
    </source>
</evidence>
<protein>
    <submittedName>
        <fullName evidence="2">Uncharacterized protein</fullName>
    </submittedName>
</protein>
<evidence type="ECO:0000313" key="3">
    <source>
        <dbReference type="Proteomes" id="UP000194137"/>
    </source>
</evidence>
<name>A0A1W6ZKN9_9HYPH</name>
<evidence type="ECO:0000313" key="2">
    <source>
        <dbReference type="EMBL" id="ARP97911.1"/>
    </source>
</evidence>
<keyword evidence="3" id="KW-1185">Reference proteome</keyword>
<accession>A0A1W6ZKN9</accession>
<gene>
    <name evidence="2" type="ORF">CAK95_01580</name>
</gene>
<dbReference type="AlphaFoldDB" id="A0A1W6ZKN9"/>
<feature type="compositionally biased region" description="Polar residues" evidence="1">
    <location>
        <begin position="1"/>
        <end position="17"/>
    </location>
</feature>
<organism evidence="2 3">
    <name type="scientific">Pseudorhodoplanes sinuspersici</name>
    <dbReference type="NCBI Taxonomy" id="1235591"/>
    <lineage>
        <taxon>Bacteria</taxon>
        <taxon>Pseudomonadati</taxon>
        <taxon>Pseudomonadota</taxon>
        <taxon>Alphaproteobacteria</taxon>
        <taxon>Hyphomicrobiales</taxon>
        <taxon>Pseudorhodoplanes</taxon>
    </lineage>
</organism>
<dbReference type="Proteomes" id="UP000194137">
    <property type="component" value="Chromosome"/>
</dbReference>
<feature type="region of interest" description="Disordered" evidence="1">
    <location>
        <begin position="1"/>
        <end position="20"/>
    </location>
</feature>
<dbReference type="EMBL" id="CP021112">
    <property type="protein sequence ID" value="ARP97911.1"/>
    <property type="molecule type" value="Genomic_DNA"/>
</dbReference>
<dbReference type="KEGG" id="psin:CAK95_01580"/>
<reference evidence="2 3" key="1">
    <citation type="submission" date="2017-05" db="EMBL/GenBank/DDBJ databases">
        <title>Full genome sequence of Pseudorhodoplanes sinuspersici.</title>
        <authorList>
            <person name="Dastgheib S.M.M."/>
            <person name="Shavandi M."/>
            <person name="Tirandaz H."/>
        </authorList>
    </citation>
    <scope>NUCLEOTIDE SEQUENCE [LARGE SCALE GENOMIC DNA]</scope>
    <source>
        <strain evidence="2 3">RIPI110</strain>
    </source>
</reference>